<dbReference type="GO" id="GO:0005886">
    <property type="term" value="C:plasma membrane"/>
    <property type="evidence" value="ECO:0007669"/>
    <property type="project" value="UniProtKB-SubCell"/>
</dbReference>
<keyword evidence="3 6" id="KW-0812">Transmembrane</keyword>
<evidence type="ECO:0000256" key="2">
    <source>
        <dbReference type="ARBA" id="ARBA00022448"/>
    </source>
</evidence>
<evidence type="ECO:0000256" key="3">
    <source>
        <dbReference type="ARBA" id="ARBA00022692"/>
    </source>
</evidence>
<protein>
    <submittedName>
        <fullName evidence="8">Membrane protein</fullName>
    </submittedName>
</protein>
<dbReference type="InterPro" id="IPR050495">
    <property type="entry name" value="ATG22/LtaA_families"/>
</dbReference>
<feature type="transmembrane region" description="Helical" evidence="6">
    <location>
        <begin position="200"/>
        <end position="220"/>
    </location>
</feature>
<evidence type="ECO:0000313" key="9">
    <source>
        <dbReference type="Proteomes" id="UP000030982"/>
    </source>
</evidence>
<dbReference type="EMBL" id="JTDL01000118">
    <property type="protein sequence ID" value="KHL02678.1"/>
    <property type="molecule type" value="Genomic_DNA"/>
</dbReference>
<dbReference type="InterPro" id="IPR020846">
    <property type="entry name" value="MFS_dom"/>
</dbReference>
<dbReference type="PANTHER" id="PTHR23519">
    <property type="entry name" value="AUTOPHAGY-RELATED PROTEIN 22"/>
    <property type="match status" value="1"/>
</dbReference>
<feature type="domain" description="Major facilitator superfamily (MFS) profile" evidence="7">
    <location>
        <begin position="254"/>
        <end position="461"/>
    </location>
</feature>
<dbReference type="InterPro" id="IPR036259">
    <property type="entry name" value="MFS_trans_sf"/>
</dbReference>
<dbReference type="SUPFAM" id="SSF103473">
    <property type="entry name" value="MFS general substrate transporter"/>
    <property type="match status" value="1"/>
</dbReference>
<evidence type="ECO:0000259" key="7">
    <source>
        <dbReference type="PROSITE" id="PS50850"/>
    </source>
</evidence>
<dbReference type="PANTHER" id="PTHR23519:SF1">
    <property type="entry name" value="AUTOPHAGY-RELATED PROTEIN 22"/>
    <property type="match status" value="1"/>
</dbReference>
<feature type="transmembrane region" description="Helical" evidence="6">
    <location>
        <begin position="94"/>
        <end position="114"/>
    </location>
</feature>
<feature type="transmembrane region" description="Helical" evidence="6">
    <location>
        <begin position="428"/>
        <end position="447"/>
    </location>
</feature>
<gene>
    <name evidence="8" type="ORF">LK10_11730</name>
</gene>
<keyword evidence="2" id="KW-0813">Transport</keyword>
<evidence type="ECO:0000256" key="1">
    <source>
        <dbReference type="ARBA" id="ARBA00004651"/>
    </source>
</evidence>
<accession>A0A0B2AL86</accession>
<feature type="transmembrane region" description="Helical" evidence="6">
    <location>
        <begin position="63"/>
        <end position="82"/>
    </location>
</feature>
<dbReference type="Pfam" id="PF11700">
    <property type="entry name" value="ATG22"/>
    <property type="match status" value="1"/>
</dbReference>
<evidence type="ECO:0000313" key="8">
    <source>
        <dbReference type="EMBL" id="KHL02678.1"/>
    </source>
</evidence>
<keyword evidence="9" id="KW-1185">Reference proteome</keyword>
<dbReference type="AlphaFoldDB" id="A0A0B2AL86"/>
<dbReference type="Gene3D" id="1.20.1250.20">
    <property type="entry name" value="MFS general substrate transporter like domains"/>
    <property type="match status" value="1"/>
</dbReference>
<comment type="caution">
    <text evidence="8">The sequence shown here is derived from an EMBL/GenBank/DDBJ whole genome shotgun (WGS) entry which is preliminary data.</text>
</comment>
<feature type="transmembrane region" description="Helical" evidence="6">
    <location>
        <begin position="290"/>
        <end position="311"/>
    </location>
</feature>
<dbReference type="STRING" id="1338436.LK10_11730"/>
<dbReference type="RefSeq" id="WP_043123853.1">
    <property type="nucleotide sequence ID" value="NZ_JTDL01000118.1"/>
</dbReference>
<keyword evidence="4 6" id="KW-1133">Transmembrane helix</keyword>
<organism evidence="8 9">
    <name type="scientific">Sinomonas humi</name>
    <dbReference type="NCBI Taxonomy" id="1338436"/>
    <lineage>
        <taxon>Bacteria</taxon>
        <taxon>Bacillati</taxon>
        <taxon>Actinomycetota</taxon>
        <taxon>Actinomycetes</taxon>
        <taxon>Micrococcales</taxon>
        <taxon>Micrococcaceae</taxon>
        <taxon>Sinomonas</taxon>
    </lineage>
</organism>
<reference evidence="8 9" key="1">
    <citation type="submission" date="2014-09" db="EMBL/GenBank/DDBJ databases">
        <title>Genome sequence of Sinomonas sp. MUSC 117.</title>
        <authorList>
            <person name="Lee L.-H."/>
        </authorList>
    </citation>
    <scope>NUCLEOTIDE SEQUENCE [LARGE SCALE GENOMIC DNA]</scope>
    <source>
        <strain evidence="8 9">MUSC 117</strain>
    </source>
</reference>
<feature type="transmembrane region" description="Helical" evidence="6">
    <location>
        <begin position="164"/>
        <end position="188"/>
    </location>
</feature>
<feature type="transmembrane region" description="Helical" evidence="6">
    <location>
        <begin position="320"/>
        <end position="338"/>
    </location>
</feature>
<dbReference type="Proteomes" id="UP000030982">
    <property type="component" value="Unassembled WGS sequence"/>
</dbReference>
<feature type="transmembrane region" description="Helical" evidence="6">
    <location>
        <begin position="29"/>
        <end position="51"/>
    </location>
</feature>
<evidence type="ECO:0000256" key="4">
    <source>
        <dbReference type="ARBA" id="ARBA00022989"/>
    </source>
</evidence>
<dbReference type="GO" id="GO:0022857">
    <property type="term" value="F:transmembrane transporter activity"/>
    <property type="evidence" value="ECO:0007669"/>
    <property type="project" value="InterPro"/>
</dbReference>
<sequence>MSTAAPQPSELELQIAPVRKGQVLAWASWDWGSAAFNAVMTTFVFTVYLTSSAFGGSDHASSVLGLALGIGGLLIALLAPVSGQRSDAGGRRKLWLGIHTGVVALLTGLCFFAYPRPEFLWYGAGLIAAGHVFSELAGVNYNAMLQQIATPKTIGRISGLGWSAGYFGGIVALLLVLVLFVQPVFHWFGSSTAESLNIRLVAVFSMLWIVVFSLPVMFSVPEVRRRRAAKLGVVASYALLFRRIRAIWQTSPHTLYFLIASAVFRDGLAAVFTFGGVIAAGTFGFSLSQVIFFAVFGNVVAAVGAILGGVLDDRIGPKRVIIGSLIGLLIAGFAVLALGNETYHLGGFTWPGAATFWVFGLFLCLFVGPAQASARAYLARLAPDGESGELFGLYATTGRAVSFLSPTLFSLSIAVATPLVASGQAQRWGILGIMVVLLAGLLVLLPVRPPAKVATAVVPEL</sequence>
<keyword evidence="5 6" id="KW-0472">Membrane</keyword>
<proteinExistence type="predicted"/>
<feature type="transmembrane region" description="Helical" evidence="6">
    <location>
        <begin position="255"/>
        <end position="278"/>
    </location>
</feature>
<feature type="transmembrane region" description="Helical" evidence="6">
    <location>
        <begin position="120"/>
        <end position="143"/>
    </location>
</feature>
<feature type="transmembrane region" description="Helical" evidence="6">
    <location>
        <begin position="391"/>
        <end position="416"/>
    </location>
</feature>
<name>A0A0B2AL86_9MICC</name>
<evidence type="ECO:0000256" key="5">
    <source>
        <dbReference type="ARBA" id="ARBA00023136"/>
    </source>
</evidence>
<dbReference type="OrthoDB" id="9768783at2"/>
<dbReference type="PROSITE" id="PS50850">
    <property type="entry name" value="MFS"/>
    <property type="match status" value="1"/>
</dbReference>
<comment type="subcellular location">
    <subcellularLocation>
        <location evidence="1">Cell membrane</location>
        <topology evidence="1">Multi-pass membrane protein</topology>
    </subcellularLocation>
</comment>
<dbReference type="InterPro" id="IPR024671">
    <property type="entry name" value="Atg22-like"/>
</dbReference>
<feature type="transmembrane region" description="Helical" evidence="6">
    <location>
        <begin position="350"/>
        <end position="370"/>
    </location>
</feature>
<evidence type="ECO:0000256" key="6">
    <source>
        <dbReference type="SAM" id="Phobius"/>
    </source>
</evidence>